<dbReference type="NCBIfam" id="TIGR00334">
    <property type="entry name" value="5S_RNA_mat_M5"/>
    <property type="match status" value="1"/>
</dbReference>
<evidence type="ECO:0000256" key="5">
    <source>
        <dbReference type="ARBA" id="ARBA00022723"/>
    </source>
</evidence>
<organism evidence="14 15">
    <name type="scientific">Solobacterium moorei</name>
    <dbReference type="NCBI Taxonomy" id="102148"/>
    <lineage>
        <taxon>Bacteria</taxon>
        <taxon>Bacillati</taxon>
        <taxon>Bacillota</taxon>
        <taxon>Erysipelotrichia</taxon>
        <taxon>Erysipelotrichales</taxon>
        <taxon>Erysipelotrichaceae</taxon>
        <taxon>Solobacterium</taxon>
    </lineage>
</organism>
<dbReference type="GO" id="GO:0046872">
    <property type="term" value="F:metal ion binding"/>
    <property type="evidence" value="ECO:0007669"/>
    <property type="project" value="UniProtKB-KW"/>
</dbReference>
<feature type="domain" description="Toprim" evidence="13">
    <location>
        <begin position="6"/>
        <end position="92"/>
    </location>
</feature>
<evidence type="ECO:0000313" key="14">
    <source>
        <dbReference type="EMBL" id="RGT58132.1"/>
    </source>
</evidence>
<proteinExistence type="inferred from homology"/>
<evidence type="ECO:0000256" key="1">
    <source>
        <dbReference type="ARBA" id="ARBA00022490"/>
    </source>
</evidence>
<dbReference type="AlphaFoldDB" id="A0A412PJ02"/>
<evidence type="ECO:0000259" key="13">
    <source>
        <dbReference type="PROSITE" id="PS50880"/>
    </source>
</evidence>
<comment type="caution">
    <text evidence="14">The sequence shown here is derived from an EMBL/GenBank/DDBJ whole genome shotgun (WGS) entry which is preliminary data.</text>
</comment>
<dbReference type="GO" id="GO:0043822">
    <property type="term" value="F:ribonuclease M5 activity"/>
    <property type="evidence" value="ECO:0007669"/>
    <property type="project" value="UniProtKB-UniRule"/>
</dbReference>
<keyword evidence="6 11" id="KW-0699">rRNA-binding</keyword>
<dbReference type="InterPro" id="IPR025156">
    <property type="entry name" value="RNase_M5_C"/>
</dbReference>
<name>A0A412PJ02_9FIRM</name>
<dbReference type="GO" id="GO:0006364">
    <property type="term" value="P:rRNA processing"/>
    <property type="evidence" value="ECO:0007669"/>
    <property type="project" value="UniProtKB-UniRule"/>
</dbReference>
<dbReference type="SUPFAM" id="SSF110455">
    <property type="entry name" value="Toprim domain"/>
    <property type="match status" value="1"/>
</dbReference>
<evidence type="ECO:0000256" key="10">
    <source>
        <dbReference type="ARBA" id="ARBA00022884"/>
    </source>
</evidence>
<comment type="catalytic activity">
    <reaction evidence="11">
        <text>Endonucleolytic cleavage of RNA, removing 21 and 42 nucleotides, respectively, from the 5'- and 3'-termini of a 5S-rRNA precursor.</text>
        <dbReference type="EC" id="3.1.26.8"/>
    </reaction>
</comment>
<keyword evidence="3 11" id="KW-0698">rRNA processing</keyword>
<evidence type="ECO:0000256" key="11">
    <source>
        <dbReference type="HAMAP-Rule" id="MF_01469"/>
    </source>
</evidence>
<evidence type="ECO:0000256" key="12">
    <source>
        <dbReference type="NCBIfam" id="TIGR00334"/>
    </source>
</evidence>
<dbReference type="PANTHER" id="PTHR39156">
    <property type="entry name" value="RIBONUCLEASE M5"/>
    <property type="match status" value="1"/>
</dbReference>
<evidence type="ECO:0000256" key="4">
    <source>
        <dbReference type="ARBA" id="ARBA00022722"/>
    </source>
</evidence>
<evidence type="ECO:0000256" key="7">
    <source>
        <dbReference type="ARBA" id="ARBA00022759"/>
    </source>
</evidence>
<dbReference type="CDD" id="cd01027">
    <property type="entry name" value="TOPRIM_RNase_M5_like"/>
    <property type="match status" value="1"/>
</dbReference>
<comment type="similarity">
    <text evidence="11">Belongs to the ribonuclease M5 family.</text>
</comment>
<evidence type="ECO:0000256" key="3">
    <source>
        <dbReference type="ARBA" id="ARBA00022552"/>
    </source>
</evidence>
<dbReference type="InterPro" id="IPR004466">
    <property type="entry name" value="RNase_M5"/>
</dbReference>
<evidence type="ECO:0000256" key="9">
    <source>
        <dbReference type="ARBA" id="ARBA00022842"/>
    </source>
</evidence>
<dbReference type="PROSITE" id="PS50880">
    <property type="entry name" value="TOPRIM"/>
    <property type="match status" value="1"/>
</dbReference>
<dbReference type="GO" id="GO:0005737">
    <property type="term" value="C:cytoplasm"/>
    <property type="evidence" value="ECO:0007669"/>
    <property type="project" value="UniProtKB-SubCell"/>
</dbReference>
<dbReference type="PANTHER" id="PTHR39156:SF2">
    <property type="entry name" value="DNA PRIMASE (BACTERIAL TYPE) AND SMALL PRIMASE-LIKE PROTEINS"/>
    <property type="match status" value="1"/>
</dbReference>
<keyword evidence="2 11" id="KW-0690">Ribosome biogenesis</keyword>
<evidence type="ECO:0000256" key="2">
    <source>
        <dbReference type="ARBA" id="ARBA00022517"/>
    </source>
</evidence>
<dbReference type="SMART" id="SM00493">
    <property type="entry name" value="TOPRIM"/>
    <property type="match status" value="1"/>
</dbReference>
<comment type="function">
    <text evidence="11">Required for correct processing of both the 5' and 3' ends of 5S rRNA precursor. Cleaves both sides of a double-stranded region yielding mature 5S rRNA in one step.</text>
</comment>
<dbReference type="HAMAP" id="MF_01469">
    <property type="entry name" value="RNase_M5"/>
    <property type="match status" value="1"/>
</dbReference>
<keyword evidence="10 11" id="KW-0694">RNA-binding</keyword>
<dbReference type="EMBL" id="QRWX01000001">
    <property type="protein sequence ID" value="RGT58132.1"/>
    <property type="molecule type" value="Genomic_DNA"/>
</dbReference>
<dbReference type="Proteomes" id="UP000284731">
    <property type="component" value="Unassembled WGS sequence"/>
</dbReference>
<dbReference type="EC" id="3.1.26.8" evidence="11 12"/>
<keyword evidence="9" id="KW-0460">Magnesium</keyword>
<protein>
    <recommendedName>
        <fullName evidence="11 12">Ribonuclease M5</fullName>
        <ecNumber evidence="11 12">3.1.26.8</ecNumber>
    </recommendedName>
    <alternativeName>
        <fullName evidence="11">RNase M5</fullName>
    </alternativeName>
    <alternativeName>
        <fullName evidence="11">Ribosomal RNA terminal maturase M5</fullName>
    </alternativeName>
</protein>
<dbReference type="GO" id="GO:0019843">
    <property type="term" value="F:rRNA binding"/>
    <property type="evidence" value="ECO:0007669"/>
    <property type="project" value="UniProtKB-KW"/>
</dbReference>
<reference evidence="14 15" key="1">
    <citation type="submission" date="2018-08" db="EMBL/GenBank/DDBJ databases">
        <title>A genome reference for cultivated species of the human gut microbiota.</title>
        <authorList>
            <person name="Zou Y."/>
            <person name="Xue W."/>
            <person name="Luo G."/>
        </authorList>
    </citation>
    <scope>NUCLEOTIDE SEQUENCE [LARGE SCALE GENOMIC DNA]</scope>
    <source>
        <strain evidence="14 15">AF18-46</strain>
    </source>
</reference>
<gene>
    <name evidence="11 14" type="primary">rnmV</name>
    <name evidence="14" type="ORF">DWX20_00570</name>
</gene>
<dbReference type="InterPro" id="IPR006171">
    <property type="entry name" value="TOPRIM_dom"/>
</dbReference>
<dbReference type="FunFam" id="3.40.1360.10:FF:000006">
    <property type="entry name" value="Ribonuclease M5"/>
    <property type="match status" value="1"/>
</dbReference>
<keyword evidence="8 11" id="KW-0378">Hydrolase</keyword>
<evidence type="ECO:0000313" key="15">
    <source>
        <dbReference type="Proteomes" id="UP000284731"/>
    </source>
</evidence>
<dbReference type="Pfam" id="PF01751">
    <property type="entry name" value="Toprim"/>
    <property type="match status" value="1"/>
</dbReference>
<dbReference type="InterPro" id="IPR034141">
    <property type="entry name" value="TOPRIM_RNase_M5-like"/>
</dbReference>
<evidence type="ECO:0000256" key="6">
    <source>
        <dbReference type="ARBA" id="ARBA00022730"/>
    </source>
</evidence>
<keyword evidence="4 11" id="KW-0540">Nuclease</keyword>
<keyword evidence="5" id="KW-0479">Metal-binding</keyword>
<sequence>MMDRIYEIIVVEGRHDTQQLKKYFDCETIETGGSSIDDKVIEQIRYAASTRGVIVFTDPDTPGNQIRHIINQHVPNCKNAFVEKRNARTKKKVGIEHADKDTLWNALQNLVTITNEPKGSLTMSDLFELGLSGKSDSAEIRRKVGEYYHVGDGNAKTMLSRLNCIAITKEELREAIDK</sequence>
<accession>A0A412PJ02</accession>
<comment type="subcellular location">
    <subcellularLocation>
        <location evidence="11">Cytoplasm</location>
    </subcellularLocation>
</comment>
<keyword evidence="7 11" id="KW-0255">Endonuclease</keyword>
<evidence type="ECO:0000256" key="8">
    <source>
        <dbReference type="ARBA" id="ARBA00022801"/>
    </source>
</evidence>
<dbReference type="Gene3D" id="3.40.1360.10">
    <property type="match status" value="1"/>
</dbReference>
<dbReference type="Pfam" id="PF13331">
    <property type="entry name" value="DUF4093"/>
    <property type="match status" value="1"/>
</dbReference>
<keyword evidence="1 11" id="KW-0963">Cytoplasm</keyword>